<dbReference type="eggNOG" id="ENOG502ZMP0">
    <property type="taxonomic scope" value="Bacteria"/>
</dbReference>
<organism evidence="1 2">
    <name type="scientific">Hahella chejuensis (strain KCTC 2396)</name>
    <dbReference type="NCBI Taxonomy" id="349521"/>
    <lineage>
        <taxon>Bacteria</taxon>
        <taxon>Pseudomonadati</taxon>
        <taxon>Pseudomonadota</taxon>
        <taxon>Gammaproteobacteria</taxon>
        <taxon>Oceanospirillales</taxon>
        <taxon>Hahellaceae</taxon>
        <taxon>Hahella</taxon>
    </lineage>
</organism>
<dbReference type="OrthoDB" id="5526115at2"/>
<evidence type="ECO:0000313" key="1">
    <source>
        <dbReference type="EMBL" id="ABC27730.1"/>
    </source>
</evidence>
<protein>
    <submittedName>
        <fullName evidence="1">Uncharacterized protein</fullName>
    </submittedName>
</protein>
<sequence length="227" mass="24613">MALADIFKQNANKSITVTGAESSNISHATYSVKCNNIQRNCYLVNQLERANLQEGAHVAGGKTVTVATAHNGNCYWLPWRGWRAVVGQLQGACNFFVTANLTGCCVVVSGNPVSPFVVHMNCQPANENLVNFPNSGDIKEYNFDLQAAQDQFYGQVTEQLITNNVISHAGLQMLKPSDYGAKAREGYASPTSVFGVRTGGLWTIYYNVGKGGGPGITRELFPNFQPL</sequence>
<keyword evidence="2" id="KW-1185">Reference proteome</keyword>
<dbReference type="AlphaFoldDB" id="Q2SNP4"/>
<dbReference type="KEGG" id="hch:HCH_00837"/>
<dbReference type="EMBL" id="CP000155">
    <property type="protein sequence ID" value="ABC27730.1"/>
    <property type="molecule type" value="Genomic_DNA"/>
</dbReference>
<dbReference type="HOGENOM" id="CLU_1218384_0_0_6"/>
<name>Q2SNP4_HAHCH</name>
<reference evidence="1 2" key="1">
    <citation type="journal article" date="2005" name="Nucleic Acids Res.">
        <title>Genomic blueprint of Hahella chejuensis, a marine microbe producing an algicidal agent.</title>
        <authorList>
            <person name="Jeong H."/>
            <person name="Yim J.H."/>
            <person name="Lee C."/>
            <person name="Choi S.-H."/>
            <person name="Park Y.K."/>
            <person name="Yoon S.H."/>
            <person name="Hur C.-G."/>
            <person name="Kang H.-Y."/>
            <person name="Kim D."/>
            <person name="Lee H.H."/>
            <person name="Park K.H."/>
            <person name="Park S.-H."/>
            <person name="Park H.-S."/>
            <person name="Lee H.K."/>
            <person name="Oh T.K."/>
            <person name="Kim J.F."/>
        </authorList>
    </citation>
    <scope>NUCLEOTIDE SEQUENCE [LARGE SCALE GENOMIC DNA]</scope>
    <source>
        <strain evidence="1 2">KCTC 2396</strain>
    </source>
</reference>
<evidence type="ECO:0000313" key="2">
    <source>
        <dbReference type="Proteomes" id="UP000000238"/>
    </source>
</evidence>
<dbReference type="Proteomes" id="UP000000238">
    <property type="component" value="Chromosome"/>
</dbReference>
<accession>Q2SNP4</accession>
<gene>
    <name evidence="1" type="ordered locus">HCH_00837</name>
</gene>
<proteinExistence type="predicted"/>
<dbReference type="RefSeq" id="WP_011394807.1">
    <property type="nucleotide sequence ID" value="NC_007645.1"/>
</dbReference>